<sequence length="319" mass="33751">MTEALLHAHKKHVAVLMGGWSAEREVSLVSGAGVAKALEEEGYRVTAIDVQRDLGGLMHALTNPRPDVVFNALHGRGGEDGTIQGVLEFLGLPYTHSGVQAAAISMDKAMTKRVLDTVGIRSPKGMVLSRGEIAGGAHPMPAPYIVKPVDEGSTVGVTLVREGQNSPVGDDGSFGGTFGERVLVEEFIPGRELTVGVMGDRALAVTEIVFQAQVYDYTAKYSAGHAVHTIPAAIPEAVAEEAKRLAVLAHHTLGCRGVSRSDFRWDDSRPGTDGLYFLEINNQPGMTPLSLVPEQAAHVGISYGALVGWLVENAACQLA</sequence>
<dbReference type="GO" id="GO:0009252">
    <property type="term" value="P:peptidoglycan biosynthetic process"/>
    <property type="evidence" value="ECO:0007669"/>
    <property type="project" value="UniProtKB-UniRule"/>
</dbReference>
<evidence type="ECO:0000256" key="12">
    <source>
        <dbReference type="ARBA" id="ARBA00023316"/>
    </source>
</evidence>
<evidence type="ECO:0000256" key="1">
    <source>
        <dbReference type="ARBA" id="ARBA00001936"/>
    </source>
</evidence>
<dbReference type="GO" id="GO:0008360">
    <property type="term" value="P:regulation of cell shape"/>
    <property type="evidence" value="ECO:0007669"/>
    <property type="project" value="UniProtKB-KW"/>
</dbReference>
<dbReference type="Pfam" id="PF01820">
    <property type="entry name" value="Dala_Dala_lig_N"/>
    <property type="match status" value="2"/>
</dbReference>
<dbReference type="InterPro" id="IPR011127">
    <property type="entry name" value="Dala_Dala_lig_N"/>
</dbReference>
<gene>
    <name evidence="14" type="primary">ddl</name>
    <name evidence="19" type="ORF">A6A40_08290</name>
</gene>
<dbReference type="InterPro" id="IPR011761">
    <property type="entry name" value="ATP-grasp"/>
</dbReference>
<evidence type="ECO:0000256" key="3">
    <source>
        <dbReference type="ARBA" id="ARBA00004496"/>
    </source>
</evidence>
<feature type="active site" evidence="15">
    <location>
        <position position="290"/>
    </location>
</feature>
<keyword evidence="16" id="KW-0460">Magnesium</keyword>
<dbReference type="EC" id="6.3.2.4" evidence="5 14"/>
<dbReference type="HAMAP" id="MF_00047">
    <property type="entry name" value="Dala_Dala_lig"/>
    <property type="match status" value="1"/>
</dbReference>
<reference evidence="19 20" key="1">
    <citation type="journal article" date="2013" name="Int. J. Syst. Evol. Microbiol.">
        <title>Azospirillum humicireducens sp. nov., a nitrogen-fixing bacterium isolated from a microbial fuel cell.</title>
        <authorList>
            <person name="Zhou S."/>
            <person name="Han L."/>
            <person name="Wang Y."/>
            <person name="Yang G."/>
            <person name="Zhuang L."/>
            <person name="Hu P."/>
        </authorList>
    </citation>
    <scope>NUCLEOTIDE SEQUENCE [LARGE SCALE GENOMIC DNA]</scope>
    <source>
        <strain evidence="19 20">SgZ-5</strain>
    </source>
</reference>
<dbReference type="InterPro" id="IPR011095">
    <property type="entry name" value="Dala_Dala_lig_C"/>
</dbReference>
<dbReference type="OrthoDB" id="9813261at2"/>
<comment type="catalytic activity">
    <reaction evidence="13 14">
        <text>2 D-alanine + ATP = D-alanyl-D-alanine + ADP + phosphate + H(+)</text>
        <dbReference type="Rhea" id="RHEA:11224"/>
        <dbReference type="ChEBI" id="CHEBI:15378"/>
        <dbReference type="ChEBI" id="CHEBI:30616"/>
        <dbReference type="ChEBI" id="CHEBI:43474"/>
        <dbReference type="ChEBI" id="CHEBI:57416"/>
        <dbReference type="ChEBI" id="CHEBI:57822"/>
        <dbReference type="ChEBI" id="CHEBI:456216"/>
        <dbReference type="EC" id="6.3.2.4"/>
    </reaction>
</comment>
<proteinExistence type="inferred from homology"/>
<keyword evidence="6 14" id="KW-0963">Cytoplasm</keyword>
<dbReference type="Gene3D" id="3.40.50.20">
    <property type="match status" value="1"/>
</dbReference>
<comment type="similarity">
    <text evidence="4 14">Belongs to the D-alanine--D-alanine ligase family.</text>
</comment>
<dbReference type="Pfam" id="PF07478">
    <property type="entry name" value="Dala_Dala_lig_C"/>
    <property type="match status" value="1"/>
</dbReference>
<keyword evidence="16" id="KW-0464">Manganese</keyword>
<feature type="binding site" evidence="16">
    <location>
        <position position="281"/>
    </location>
    <ligand>
        <name>Mg(2+)</name>
        <dbReference type="ChEBI" id="CHEBI:18420"/>
        <label>2</label>
    </ligand>
</feature>
<comment type="function">
    <text evidence="2 14">Cell wall formation.</text>
</comment>
<accession>A0A160JG46</accession>
<protein>
    <recommendedName>
        <fullName evidence="5 14">D-alanine--D-alanine ligase</fullName>
        <ecNumber evidence="5 14">6.3.2.4</ecNumber>
    </recommendedName>
    <alternativeName>
        <fullName evidence="14">D-Ala-D-Ala ligase</fullName>
    </alternativeName>
    <alternativeName>
        <fullName evidence="14">D-alanylalanine synthetase</fullName>
    </alternativeName>
</protein>
<dbReference type="AlphaFoldDB" id="A0A160JG46"/>
<dbReference type="InterPro" id="IPR000291">
    <property type="entry name" value="D-Ala_lig_Van_CS"/>
</dbReference>
<evidence type="ECO:0000256" key="2">
    <source>
        <dbReference type="ARBA" id="ARBA00003921"/>
    </source>
</evidence>
<comment type="cofactor">
    <cofactor evidence="16">
        <name>Mg(2+)</name>
        <dbReference type="ChEBI" id="CHEBI:18420"/>
    </cofactor>
    <cofactor evidence="16">
        <name>Mn(2+)</name>
        <dbReference type="ChEBI" id="CHEBI:29035"/>
    </cofactor>
    <text evidence="16">Binds 2 magnesium or manganese ions per subunit.</text>
</comment>
<feature type="binding site" evidence="16">
    <location>
        <position position="279"/>
    </location>
    <ligand>
        <name>Mg(2+)</name>
        <dbReference type="ChEBI" id="CHEBI:18420"/>
        <label>2</label>
    </ligand>
</feature>
<evidence type="ECO:0000256" key="9">
    <source>
        <dbReference type="ARBA" id="ARBA00022840"/>
    </source>
</evidence>
<evidence type="ECO:0000256" key="16">
    <source>
        <dbReference type="PIRSR" id="PIRSR039102-3"/>
    </source>
</evidence>
<evidence type="ECO:0000259" key="18">
    <source>
        <dbReference type="PROSITE" id="PS50975"/>
    </source>
</evidence>
<dbReference type="PANTHER" id="PTHR23132:SF23">
    <property type="entry name" value="D-ALANINE--D-ALANINE LIGASE B"/>
    <property type="match status" value="1"/>
</dbReference>
<dbReference type="GO" id="GO:0008716">
    <property type="term" value="F:D-alanine-D-alanine ligase activity"/>
    <property type="evidence" value="ECO:0007669"/>
    <property type="project" value="UniProtKB-UniRule"/>
</dbReference>
<feature type="active site" evidence="15">
    <location>
        <position position="153"/>
    </location>
</feature>
<keyword evidence="12 14" id="KW-0961">Cell wall biogenesis/degradation</keyword>
<dbReference type="NCBIfam" id="TIGR01205">
    <property type="entry name" value="D_ala_D_alaTIGR"/>
    <property type="match status" value="1"/>
</dbReference>
<dbReference type="PROSITE" id="PS50975">
    <property type="entry name" value="ATP_GRASP"/>
    <property type="match status" value="1"/>
</dbReference>
<evidence type="ECO:0000256" key="15">
    <source>
        <dbReference type="PIRSR" id="PIRSR039102-1"/>
    </source>
</evidence>
<evidence type="ECO:0000256" key="14">
    <source>
        <dbReference type="HAMAP-Rule" id="MF_00047"/>
    </source>
</evidence>
<comment type="pathway">
    <text evidence="14">Cell wall biogenesis; peptidoglycan biosynthesis.</text>
</comment>
<dbReference type="KEGG" id="ahu:A6A40_08290"/>
<evidence type="ECO:0000256" key="8">
    <source>
        <dbReference type="ARBA" id="ARBA00022741"/>
    </source>
</evidence>
<keyword evidence="16" id="KW-0479">Metal-binding</keyword>
<keyword evidence="8 17" id="KW-0547">Nucleotide-binding</keyword>
<evidence type="ECO:0000256" key="13">
    <source>
        <dbReference type="ARBA" id="ARBA00047614"/>
    </source>
</evidence>
<organism evidence="19 20">
    <name type="scientific">Azospirillum humicireducens</name>
    <dbReference type="NCBI Taxonomy" id="1226968"/>
    <lineage>
        <taxon>Bacteria</taxon>
        <taxon>Pseudomonadati</taxon>
        <taxon>Pseudomonadota</taxon>
        <taxon>Alphaproteobacteria</taxon>
        <taxon>Rhodospirillales</taxon>
        <taxon>Azospirillaceae</taxon>
        <taxon>Azospirillum</taxon>
    </lineage>
</organism>
<comment type="cofactor">
    <cofactor evidence="1">
        <name>Mn(2+)</name>
        <dbReference type="ChEBI" id="CHEBI:29035"/>
    </cofactor>
</comment>
<evidence type="ECO:0000256" key="10">
    <source>
        <dbReference type="ARBA" id="ARBA00022960"/>
    </source>
</evidence>
<evidence type="ECO:0000256" key="5">
    <source>
        <dbReference type="ARBA" id="ARBA00012216"/>
    </source>
</evidence>
<keyword evidence="7 14" id="KW-0436">Ligase</keyword>
<dbReference type="PROSITE" id="PS00843">
    <property type="entry name" value="DALA_DALA_LIGASE_1"/>
    <property type="match status" value="1"/>
</dbReference>
<dbReference type="PANTHER" id="PTHR23132">
    <property type="entry name" value="D-ALANINE--D-ALANINE LIGASE"/>
    <property type="match status" value="1"/>
</dbReference>
<keyword evidence="9 17" id="KW-0067">ATP-binding</keyword>
<evidence type="ECO:0000256" key="17">
    <source>
        <dbReference type="PROSITE-ProRule" id="PRU00409"/>
    </source>
</evidence>
<dbReference type="RefSeq" id="WP_063634990.1">
    <property type="nucleotide sequence ID" value="NZ_CP015285.1"/>
</dbReference>
<dbReference type="EMBL" id="CP015285">
    <property type="protein sequence ID" value="ANC91909.1"/>
    <property type="molecule type" value="Genomic_DNA"/>
</dbReference>
<name>A0A160JG46_9PROT</name>
<keyword evidence="10 14" id="KW-0133">Cell shape</keyword>
<feature type="active site" evidence="15">
    <location>
        <position position="23"/>
    </location>
</feature>
<dbReference type="InterPro" id="IPR016185">
    <property type="entry name" value="PreATP-grasp_dom_sf"/>
</dbReference>
<dbReference type="UniPathway" id="UPA00219"/>
<dbReference type="Gene3D" id="3.30.1490.20">
    <property type="entry name" value="ATP-grasp fold, A domain"/>
    <property type="match status" value="1"/>
</dbReference>
<dbReference type="InterPro" id="IPR013815">
    <property type="entry name" value="ATP_grasp_subdomain_1"/>
</dbReference>
<comment type="subcellular location">
    <subcellularLocation>
        <location evidence="3 14">Cytoplasm</location>
    </subcellularLocation>
</comment>
<evidence type="ECO:0000313" key="20">
    <source>
        <dbReference type="Proteomes" id="UP000077405"/>
    </source>
</evidence>
<dbReference type="GO" id="GO:0071555">
    <property type="term" value="P:cell wall organization"/>
    <property type="evidence" value="ECO:0007669"/>
    <property type="project" value="UniProtKB-KW"/>
</dbReference>
<dbReference type="GO" id="GO:0005737">
    <property type="term" value="C:cytoplasm"/>
    <property type="evidence" value="ECO:0007669"/>
    <property type="project" value="UniProtKB-SubCell"/>
</dbReference>
<keyword evidence="20" id="KW-1185">Reference proteome</keyword>
<evidence type="ECO:0000256" key="11">
    <source>
        <dbReference type="ARBA" id="ARBA00022984"/>
    </source>
</evidence>
<evidence type="ECO:0000313" key="19">
    <source>
        <dbReference type="EMBL" id="ANC91909.1"/>
    </source>
</evidence>
<dbReference type="STRING" id="1226968.A6A40_08290"/>
<dbReference type="GO" id="GO:0005524">
    <property type="term" value="F:ATP binding"/>
    <property type="evidence" value="ECO:0007669"/>
    <property type="project" value="UniProtKB-UniRule"/>
</dbReference>
<evidence type="ECO:0000256" key="4">
    <source>
        <dbReference type="ARBA" id="ARBA00010871"/>
    </source>
</evidence>
<feature type="domain" description="ATP-grasp" evidence="18">
    <location>
        <begin position="112"/>
        <end position="312"/>
    </location>
</feature>
<keyword evidence="11 14" id="KW-0573">Peptidoglycan synthesis</keyword>
<dbReference type="PIRSF" id="PIRSF039102">
    <property type="entry name" value="Ddl/VanB"/>
    <property type="match status" value="1"/>
</dbReference>
<dbReference type="InterPro" id="IPR005905">
    <property type="entry name" value="D_ala_D_ala"/>
</dbReference>
<dbReference type="NCBIfam" id="NF002378">
    <property type="entry name" value="PRK01372.1"/>
    <property type="match status" value="1"/>
</dbReference>
<evidence type="ECO:0000256" key="6">
    <source>
        <dbReference type="ARBA" id="ARBA00022490"/>
    </source>
</evidence>
<dbReference type="Gene3D" id="3.30.470.20">
    <property type="entry name" value="ATP-grasp fold, B domain"/>
    <property type="match status" value="1"/>
</dbReference>
<feature type="binding site" evidence="16">
    <location>
        <position position="262"/>
    </location>
    <ligand>
        <name>Mg(2+)</name>
        <dbReference type="ChEBI" id="CHEBI:18420"/>
        <label>1</label>
    </ligand>
</feature>
<feature type="binding site" evidence="16">
    <location>
        <position position="279"/>
    </location>
    <ligand>
        <name>Mg(2+)</name>
        <dbReference type="ChEBI" id="CHEBI:18420"/>
        <label>1</label>
    </ligand>
</feature>
<dbReference type="SUPFAM" id="SSF52440">
    <property type="entry name" value="PreATP-grasp domain"/>
    <property type="match status" value="1"/>
</dbReference>
<dbReference type="Proteomes" id="UP000077405">
    <property type="component" value="Chromosome"/>
</dbReference>
<evidence type="ECO:0000256" key="7">
    <source>
        <dbReference type="ARBA" id="ARBA00022598"/>
    </source>
</evidence>
<dbReference type="GO" id="GO:0046872">
    <property type="term" value="F:metal ion binding"/>
    <property type="evidence" value="ECO:0007669"/>
    <property type="project" value="UniProtKB-KW"/>
</dbReference>
<dbReference type="SUPFAM" id="SSF56059">
    <property type="entry name" value="Glutathione synthetase ATP-binding domain-like"/>
    <property type="match status" value="1"/>
</dbReference>